<proteinExistence type="predicted"/>
<sequence length="103" mass="11667">MPLSEDTKRIYESEDYLKNRAAVFHSNFVSTGKPGQGVKSVPVGHYVLPHDSIQNVSEEQISTEESEESLSDKTEDQTVREKNRMGTKNDTNFSLEPAHKDLR</sequence>
<dbReference type="PANTHER" id="PTHR35345:SF1">
    <property type="entry name" value="TELOMERE REPEATS-BINDING BOUQUET FORMATION PROTEIN 2"/>
    <property type="match status" value="1"/>
</dbReference>
<protein>
    <submittedName>
        <fullName evidence="3">Telomere repeats-binding bouquet formation protein 2-like</fullName>
    </submittedName>
</protein>
<dbReference type="RefSeq" id="XP_026072670.1">
    <property type="nucleotide sequence ID" value="XM_026216885.1"/>
</dbReference>
<dbReference type="KEGG" id="caua:113052453"/>
<feature type="region of interest" description="Disordered" evidence="1">
    <location>
        <begin position="50"/>
        <end position="103"/>
    </location>
</feature>
<gene>
    <name evidence="3" type="primary">LOC113052453</name>
</gene>
<evidence type="ECO:0000256" key="1">
    <source>
        <dbReference type="SAM" id="MobiDB-lite"/>
    </source>
</evidence>
<reference evidence="3" key="1">
    <citation type="submission" date="2025-08" db="UniProtKB">
        <authorList>
            <consortium name="RefSeq"/>
        </authorList>
    </citation>
    <scope>IDENTIFICATION</scope>
    <source>
        <strain evidence="3">Wakin</strain>
        <tissue evidence="3">Muscle</tissue>
    </source>
</reference>
<dbReference type="GO" id="GO:0070197">
    <property type="term" value="P:meiotic attachment of telomere to nuclear envelope"/>
    <property type="evidence" value="ECO:0007669"/>
    <property type="project" value="TreeGrafter"/>
</dbReference>
<name>A0A6P6KK65_CARAU</name>
<dbReference type="InterPro" id="IPR028065">
    <property type="entry name" value="TERB2"/>
</dbReference>
<evidence type="ECO:0000313" key="2">
    <source>
        <dbReference type="Proteomes" id="UP000515129"/>
    </source>
</evidence>
<dbReference type="GeneID" id="113052453"/>
<evidence type="ECO:0000313" key="3">
    <source>
        <dbReference type="RefSeq" id="XP_026072670.1"/>
    </source>
</evidence>
<dbReference type="OrthoDB" id="5278943at2759"/>
<accession>A0A6P6KK65</accession>
<dbReference type="GO" id="GO:0005637">
    <property type="term" value="C:nuclear inner membrane"/>
    <property type="evidence" value="ECO:0007669"/>
    <property type="project" value="TreeGrafter"/>
</dbReference>
<keyword evidence="2" id="KW-1185">Reference proteome</keyword>
<dbReference type="AlphaFoldDB" id="A0A6P6KK65"/>
<dbReference type="PANTHER" id="PTHR35345">
    <property type="entry name" value="TELOMERE REPEATS-BINDING BOUQUET FORMATION PROTEIN 2"/>
    <property type="match status" value="1"/>
</dbReference>
<dbReference type="GO" id="GO:0007129">
    <property type="term" value="P:homologous chromosome pairing at meiosis"/>
    <property type="evidence" value="ECO:0007669"/>
    <property type="project" value="TreeGrafter"/>
</dbReference>
<feature type="compositionally biased region" description="Basic and acidic residues" evidence="1">
    <location>
        <begin position="70"/>
        <end position="84"/>
    </location>
</feature>
<organism evidence="2 3">
    <name type="scientific">Carassius auratus</name>
    <name type="common">Goldfish</name>
    <dbReference type="NCBI Taxonomy" id="7957"/>
    <lineage>
        <taxon>Eukaryota</taxon>
        <taxon>Metazoa</taxon>
        <taxon>Chordata</taxon>
        <taxon>Craniata</taxon>
        <taxon>Vertebrata</taxon>
        <taxon>Euteleostomi</taxon>
        <taxon>Actinopterygii</taxon>
        <taxon>Neopterygii</taxon>
        <taxon>Teleostei</taxon>
        <taxon>Ostariophysi</taxon>
        <taxon>Cypriniformes</taxon>
        <taxon>Cyprinidae</taxon>
        <taxon>Cyprininae</taxon>
        <taxon>Carassius</taxon>
    </lineage>
</organism>
<dbReference type="Pfam" id="PF15101">
    <property type="entry name" value="TERB2"/>
    <property type="match status" value="1"/>
</dbReference>
<dbReference type="Proteomes" id="UP000515129">
    <property type="component" value="Chromosome 32"/>
</dbReference>